<evidence type="ECO:0000259" key="12">
    <source>
        <dbReference type="Pfam" id="PF08245"/>
    </source>
</evidence>
<dbReference type="PANTHER" id="PTHR11136:SF0">
    <property type="entry name" value="DIHYDROFOLATE SYNTHETASE-RELATED"/>
    <property type="match status" value="1"/>
</dbReference>
<dbReference type="InterPro" id="IPR036565">
    <property type="entry name" value="Mur-like_cat_sf"/>
</dbReference>
<dbReference type="InterPro" id="IPR004101">
    <property type="entry name" value="Mur_ligase_C"/>
</dbReference>
<evidence type="ECO:0000256" key="2">
    <source>
        <dbReference type="ARBA" id="ARBA00013025"/>
    </source>
</evidence>
<evidence type="ECO:0000256" key="7">
    <source>
        <dbReference type="ARBA" id="ARBA00022842"/>
    </source>
</evidence>
<dbReference type="Gene3D" id="3.90.190.20">
    <property type="entry name" value="Mur ligase, C-terminal domain"/>
    <property type="match status" value="1"/>
</dbReference>
<dbReference type="Gene3D" id="3.40.1190.10">
    <property type="entry name" value="Mur-like, catalytic domain"/>
    <property type="match status" value="1"/>
</dbReference>
<dbReference type="NCBIfam" id="TIGR01499">
    <property type="entry name" value="folC"/>
    <property type="match status" value="1"/>
</dbReference>
<reference evidence="14" key="1">
    <citation type="submission" date="2010-12" db="EMBL/GenBank/DDBJ databases">
        <title>The genome sequence of Filifactor alocis strain ATCC 35896.</title>
        <authorList>
            <consortium name="The Broad Institute Genome Sequencing Platform"/>
            <person name="Ward D."/>
            <person name="Earl A."/>
            <person name="Feldgarden M."/>
            <person name="Young S.K."/>
            <person name="Gargeya S."/>
            <person name="Zeng Q."/>
            <person name="Alvarado L."/>
            <person name="Berlin A."/>
            <person name="Bochicchio J."/>
            <person name="Chapman S.B."/>
            <person name="Chen Z."/>
            <person name="Freedman E."/>
            <person name="Gellesch M."/>
            <person name="Goldberg J."/>
            <person name="Griggs A."/>
            <person name="Gujja S."/>
            <person name="Heilman E."/>
            <person name="Heiman D."/>
            <person name="Howarth C."/>
            <person name="Mehta T."/>
            <person name="Neiman D."/>
            <person name="Pearson M."/>
            <person name="Roberts A."/>
            <person name="Saif S."/>
            <person name="Shea T."/>
            <person name="Shenoy N."/>
            <person name="Sisk P."/>
            <person name="Stolte C."/>
            <person name="Sykes S."/>
            <person name="White J."/>
            <person name="Yandava C."/>
            <person name="Izard J."/>
            <person name="Blanton J.M."/>
            <person name="Baranova O.V."/>
            <person name="Tanner A.C."/>
            <person name="Dewhirst F.E."/>
            <person name="Haas B."/>
            <person name="Nusbaum C."/>
            <person name="Birren B."/>
        </authorList>
    </citation>
    <scope>NUCLEOTIDE SEQUENCE [LARGE SCALE GENOMIC DNA]</scope>
    <source>
        <strain evidence="14">ATCC 35896 / D40 B5</strain>
    </source>
</reference>
<comment type="catalytic activity">
    <reaction evidence="9">
        <text>(6S)-5,6,7,8-tetrahydrofolyl-(gamma-L-Glu)(n) + L-glutamate + ATP = (6S)-5,6,7,8-tetrahydrofolyl-(gamma-L-Glu)(n+1) + ADP + phosphate + H(+)</text>
        <dbReference type="Rhea" id="RHEA:10580"/>
        <dbReference type="Rhea" id="RHEA-COMP:14738"/>
        <dbReference type="Rhea" id="RHEA-COMP:14740"/>
        <dbReference type="ChEBI" id="CHEBI:15378"/>
        <dbReference type="ChEBI" id="CHEBI:29985"/>
        <dbReference type="ChEBI" id="CHEBI:30616"/>
        <dbReference type="ChEBI" id="CHEBI:43474"/>
        <dbReference type="ChEBI" id="CHEBI:141005"/>
        <dbReference type="ChEBI" id="CHEBI:456216"/>
        <dbReference type="EC" id="6.3.2.17"/>
    </reaction>
</comment>
<keyword evidence="7" id="KW-0460">Magnesium</keyword>
<dbReference type="EMBL" id="CP002390">
    <property type="protein sequence ID" value="EFE28374.1"/>
    <property type="molecule type" value="Genomic_DNA"/>
</dbReference>
<dbReference type="GO" id="GO:0008841">
    <property type="term" value="F:dihydrofolate synthase activity"/>
    <property type="evidence" value="ECO:0007669"/>
    <property type="project" value="TreeGrafter"/>
</dbReference>
<accession>D6GRT3</accession>
<dbReference type="InterPro" id="IPR013221">
    <property type="entry name" value="Mur_ligase_cen"/>
</dbReference>
<dbReference type="OrthoDB" id="9809356at2"/>
<dbReference type="Pfam" id="PF08245">
    <property type="entry name" value="Mur_ligase_M"/>
    <property type="match status" value="1"/>
</dbReference>
<organism evidence="13 14">
    <name type="scientific">Filifactor alocis (strain ATCC 35896 / CCUG 47790 / D40 B5)</name>
    <name type="common">Fusobacterium alocis</name>
    <dbReference type="NCBI Taxonomy" id="546269"/>
    <lineage>
        <taxon>Bacteria</taxon>
        <taxon>Bacillati</taxon>
        <taxon>Bacillota</taxon>
        <taxon>Clostridia</taxon>
        <taxon>Peptostreptococcales</taxon>
        <taxon>Filifactoraceae</taxon>
        <taxon>Filifactor</taxon>
    </lineage>
</organism>
<dbReference type="eggNOG" id="COG0285">
    <property type="taxonomic scope" value="Bacteria"/>
</dbReference>
<dbReference type="GO" id="GO:0004326">
    <property type="term" value="F:tetrahydrofolylpolyglutamate synthase activity"/>
    <property type="evidence" value="ECO:0007669"/>
    <property type="project" value="UniProtKB-EC"/>
</dbReference>
<dbReference type="InterPro" id="IPR018109">
    <property type="entry name" value="Folylpolyglutamate_synth_CS"/>
</dbReference>
<dbReference type="PROSITE" id="PS01011">
    <property type="entry name" value="FOLYLPOLYGLU_SYNT_1"/>
    <property type="match status" value="1"/>
</dbReference>
<dbReference type="GO" id="GO:0005524">
    <property type="term" value="F:ATP binding"/>
    <property type="evidence" value="ECO:0007669"/>
    <property type="project" value="UniProtKB-KW"/>
</dbReference>
<dbReference type="KEGG" id="faa:HMPREF0389_00289"/>
<keyword evidence="6 10" id="KW-0067">ATP-binding</keyword>
<protein>
    <recommendedName>
        <fullName evidence="2">tetrahydrofolate synthase</fullName>
        <ecNumber evidence="2">6.3.2.17</ecNumber>
    </recommendedName>
    <alternativeName>
        <fullName evidence="8">Tetrahydrofolylpolyglutamate synthase</fullName>
    </alternativeName>
</protein>
<evidence type="ECO:0000256" key="9">
    <source>
        <dbReference type="ARBA" id="ARBA00047493"/>
    </source>
</evidence>
<keyword evidence="5 10" id="KW-0547">Nucleotide-binding</keyword>
<evidence type="ECO:0000256" key="4">
    <source>
        <dbReference type="ARBA" id="ARBA00022723"/>
    </source>
</evidence>
<evidence type="ECO:0000256" key="6">
    <source>
        <dbReference type="ARBA" id="ARBA00022840"/>
    </source>
</evidence>
<evidence type="ECO:0000313" key="14">
    <source>
        <dbReference type="Proteomes" id="UP000007468"/>
    </source>
</evidence>
<keyword evidence="4" id="KW-0479">Metal-binding</keyword>
<dbReference type="STRING" id="546269.HMPREF0389_00289"/>
<keyword evidence="3 10" id="KW-0436">Ligase</keyword>
<dbReference type="Proteomes" id="UP000007468">
    <property type="component" value="Chromosome"/>
</dbReference>
<feature type="domain" description="Mur ligase C-terminal" evidence="11">
    <location>
        <begin position="297"/>
        <end position="420"/>
    </location>
</feature>
<dbReference type="GO" id="GO:0046872">
    <property type="term" value="F:metal ion binding"/>
    <property type="evidence" value="ECO:0007669"/>
    <property type="project" value="UniProtKB-KW"/>
</dbReference>
<comment type="similarity">
    <text evidence="1 10">Belongs to the folylpolyglutamate synthase family.</text>
</comment>
<name>D6GRT3_FILAD</name>
<dbReference type="InterPro" id="IPR036615">
    <property type="entry name" value="Mur_ligase_C_dom_sf"/>
</dbReference>
<sequence length="438" mass="49496">MRFEEAEQYIWNRPKFSRKLGLHRVEYILNHFSNPHLKLQIIHVAGTNGKGSVSTYIAGVLMEMGYNVGVYTSPHLLKLNERILLNSIPIDDNQVCRYVEKLIPVEKEMMDHCGECLSEFEVLTIIALLHYSFENPDFVILEVGLGGRLDATNVCNPILSIITSISLDHQQFLGDTLEKIATEKSGIIKENVPLVVGKQKDDIVIKTILKKAVESDAKVYFVEEASIVGIGLHGMCVDVKTPFCTKYYHLESSMIGLYQSENIAISVSVIELLYREGYISNPKNRISSGIKKSFIPGRMQVIDENPIVIVDGAHNEMGLFQLKETVKLFLKKKIISGVIFVTGMMKDKVVKKQIKELSDLSENTIFVSLDMQRAMTQKELKEFYFDQNKNSYFEESLEQGVDIARKIALDKNMAVVVAGSLYLVAEVIALYMKDSHEK</sequence>
<evidence type="ECO:0000256" key="3">
    <source>
        <dbReference type="ARBA" id="ARBA00022598"/>
    </source>
</evidence>
<dbReference type="SUPFAM" id="SSF53623">
    <property type="entry name" value="MurD-like peptide ligases, catalytic domain"/>
    <property type="match status" value="1"/>
</dbReference>
<keyword evidence="14" id="KW-1185">Reference proteome</keyword>
<evidence type="ECO:0000256" key="1">
    <source>
        <dbReference type="ARBA" id="ARBA00008276"/>
    </source>
</evidence>
<evidence type="ECO:0000313" key="13">
    <source>
        <dbReference type="EMBL" id="EFE28374.1"/>
    </source>
</evidence>
<dbReference type="InterPro" id="IPR001645">
    <property type="entry name" value="Folylpolyglutamate_synth"/>
</dbReference>
<gene>
    <name evidence="13" type="primary">folC</name>
    <name evidence="13" type="ordered locus">HMPREF0389_00289</name>
</gene>
<dbReference type="PANTHER" id="PTHR11136">
    <property type="entry name" value="FOLYLPOLYGLUTAMATE SYNTHASE-RELATED"/>
    <property type="match status" value="1"/>
</dbReference>
<proteinExistence type="inferred from homology"/>
<dbReference type="PATRIC" id="fig|546269.5.peg.366"/>
<dbReference type="Pfam" id="PF02875">
    <property type="entry name" value="Mur_ligase_C"/>
    <property type="match status" value="1"/>
</dbReference>
<dbReference type="SUPFAM" id="SSF53244">
    <property type="entry name" value="MurD-like peptide ligases, peptide-binding domain"/>
    <property type="match status" value="1"/>
</dbReference>
<evidence type="ECO:0000259" key="11">
    <source>
        <dbReference type="Pfam" id="PF02875"/>
    </source>
</evidence>
<dbReference type="AlphaFoldDB" id="D6GRT3"/>
<dbReference type="PIRSF" id="PIRSF001563">
    <property type="entry name" value="Folylpolyglu_synth"/>
    <property type="match status" value="1"/>
</dbReference>
<evidence type="ECO:0000256" key="5">
    <source>
        <dbReference type="ARBA" id="ARBA00022741"/>
    </source>
</evidence>
<dbReference type="RefSeq" id="WP_014262018.1">
    <property type="nucleotide sequence ID" value="NC_016630.1"/>
</dbReference>
<dbReference type="EC" id="6.3.2.17" evidence="2"/>
<feature type="domain" description="Mur ligase central" evidence="12">
    <location>
        <begin position="44"/>
        <end position="268"/>
    </location>
</feature>
<evidence type="ECO:0000256" key="10">
    <source>
        <dbReference type="PIRNR" id="PIRNR001563"/>
    </source>
</evidence>
<dbReference type="GO" id="GO:0005737">
    <property type="term" value="C:cytoplasm"/>
    <property type="evidence" value="ECO:0007669"/>
    <property type="project" value="TreeGrafter"/>
</dbReference>
<evidence type="ECO:0000256" key="8">
    <source>
        <dbReference type="ARBA" id="ARBA00030592"/>
    </source>
</evidence>